<evidence type="ECO:0000313" key="3">
    <source>
        <dbReference type="EMBL" id="KIV78072.1"/>
    </source>
</evidence>
<accession>A0A0D1Y5E7</accession>
<dbReference type="Proteomes" id="UP000053599">
    <property type="component" value="Unassembled WGS sequence"/>
</dbReference>
<keyword evidence="1" id="KW-0175">Coiled coil</keyword>
<dbReference type="PANTHER" id="PTHR42070:SF1">
    <property type="entry name" value="FILAMENT ASSOCIATED PROTEIN, PUTATIVE (AFU_ORTHOLOGUE AFUA_8G06630)-RELATED"/>
    <property type="match status" value="1"/>
</dbReference>
<evidence type="ECO:0008006" key="5">
    <source>
        <dbReference type="Google" id="ProtNLM"/>
    </source>
</evidence>
<proteinExistence type="predicted"/>
<organism evidence="3 4">
    <name type="scientific">Exophiala sideris</name>
    <dbReference type="NCBI Taxonomy" id="1016849"/>
    <lineage>
        <taxon>Eukaryota</taxon>
        <taxon>Fungi</taxon>
        <taxon>Dikarya</taxon>
        <taxon>Ascomycota</taxon>
        <taxon>Pezizomycotina</taxon>
        <taxon>Eurotiomycetes</taxon>
        <taxon>Chaetothyriomycetidae</taxon>
        <taxon>Chaetothyriales</taxon>
        <taxon>Herpotrichiellaceae</taxon>
        <taxon>Exophiala</taxon>
    </lineage>
</organism>
<dbReference type="STRING" id="1016849.A0A0D1Y5E7"/>
<feature type="region of interest" description="Disordered" evidence="2">
    <location>
        <begin position="1"/>
        <end position="25"/>
    </location>
</feature>
<protein>
    <recommendedName>
        <fullName evidence="5">BZIP domain-containing protein</fullName>
    </recommendedName>
</protein>
<evidence type="ECO:0000313" key="4">
    <source>
        <dbReference type="Proteomes" id="UP000053599"/>
    </source>
</evidence>
<dbReference type="OrthoDB" id="4505928at2759"/>
<dbReference type="PANTHER" id="PTHR42070">
    <property type="entry name" value="FILAMENT ASSOCIATED PROTEIN, PUTATIVE (AFU_ORTHOLOGUE AFUA_8G06630)-RELATED"/>
    <property type="match status" value="1"/>
</dbReference>
<dbReference type="EMBL" id="KN846954">
    <property type="protein sequence ID" value="KIV78072.1"/>
    <property type="molecule type" value="Genomic_DNA"/>
</dbReference>
<evidence type="ECO:0000256" key="1">
    <source>
        <dbReference type="SAM" id="Coils"/>
    </source>
</evidence>
<name>A0A0D1Y5E7_9EURO</name>
<sequence length="320" mass="34401">MPSPAQSMPPTRNTINQRASRARRKDYIGDLERKVRDFETQGVQATEQVQRAARRVADENRALREEVQALRARNAELENLIATGIANANASGSDHPGYQHSNEGSMPVGYSNTSNLGSKPVEQQYPSPPQAYEPQPLPLPPTLVERNGTPGTILLVNPSPHAWGTHIPHASSTEAPNEQHTHIATELLPPTTQSDEVSIYSYSATIDDDVHRSEDTTADSYPTNNGASDLSNCCVGPNSTSCAQAAMIIASMRGIPPSDDVLESEILPQLGCDVGGGCGPAKSACPVPELSPRVTYKDAQNCTVDNVRLFGILDQERSLA</sequence>
<dbReference type="AlphaFoldDB" id="A0A0D1Y5E7"/>
<dbReference type="CDD" id="cd14688">
    <property type="entry name" value="bZIP_YAP"/>
    <property type="match status" value="1"/>
</dbReference>
<feature type="coiled-coil region" evidence="1">
    <location>
        <begin position="46"/>
        <end position="80"/>
    </location>
</feature>
<dbReference type="Gene3D" id="1.20.5.170">
    <property type="match status" value="1"/>
</dbReference>
<feature type="compositionally biased region" description="Polar residues" evidence="2">
    <location>
        <begin position="1"/>
        <end position="19"/>
    </location>
</feature>
<reference evidence="3 4" key="1">
    <citation type="submission" date="2015-01" db="EMBL/GenBank/DDBJ databases">
        <title>The Genome Sequence of Exophiala sideris CBS121828.</title>
        <authorList>
            <consortium name="The Broad Institute Genomics Platform"/>
            <person name="Cuomo C."/>
            <person name="de Hoog S."/>
            <person name="Gorbushina A."/>
            <person name="Stielow B."/>
            <person name="Teixiera M."/>
            <person name="Abouelleil A."/>
            <person name="Chapman S.B."/>
            <person name="Priest M."/>
            <person name="Young S.K."/>
            <person name="Wortman J."/>
            <person name="Nusbaum C."/>
            <person name="Birren B."/>
        </authorList>
    </citation>
    <scope>NUCLEOTIDE SEQUENCE [LARGE SCALE GENOMIC DNA]</scope>
    <source>
        <strain evidence="3 4">CBS 121828</strain>
    </source>
</reference>
<feature type="region of interest" description="Disordered" evidence="2">
    <location>
        <begin position="88"/>
        <end position="134"/>
    </location>
</feature>
<evidence type="ECO:0000256" key="2">
    <source>
        <dbReference type="SAM" id="MobiDB-lite"/>
    </source>
</evidence>
<gene>
    <name evidence="3" type="ORF">PV11_09834</name>
</gene>
<dbReference type="HOGENOM" id="CLU_061210_0_0_1"/>
<feature type="compositionally biased region" description="Polar residues" evidence="2">
    <location>
        <begin position="99"/>
        <end position="117"/>
    </location>
</feature>